<dbReference type="Proteomes" id="UP000195338">
    <property type="component" value="Unassembled WGS sequence"/>
</dbReference>
<comment type="caution">
    <text evidence="1">The sequence shown here is derived from an EMBL/GenBank/DDBJ whole genome shotgun (WGS) entry which is preliminary data.</text>
</comment>
<accession>A0ABY0JR01</accession>
<proteinExistence type="predicted"/>
<name>A0ABY0JR01_9ENTR</name>
<sequence>MILSSQKRAKGINRELEMMIMILLISLFREKKINVLRKLYRLRLTNK</sequence>
<evidence type="ECO:0000313" key="2">
    <source>
        <dbReference type="Proteomes" id="UP000195338"/>
    </source>
</evidence>
<dbReference type="EMBL" id="FLUX01000033">
    <property type="protein sequence ID" value="SBW26155.1"/>
    <property type="molecule type" value="Genomic_DNA"/>
</dbReference>
<protein>
    <submittedName>
        <fullName evidence="1">Uncharacterized protein</fullName>
    </submittedName>
</protein>
<organism evidence="1 2">
    <name type="scientific">Citrobacter europaeus</name>
    <dbReference type="NCBI Taxonomy" id="1914243"/>
    <lineage>
        <taxon>Bacteria</taxon>
        <taxon>Pseudomonadati</taxon>
        <taxon>Pseudomonadota</taxon>
        <taxon>Gammaproteobacteria</taxon>
        <taxon>Enterobacterales</taxon>
        <taxon>Enterobacteriaceae</taxon>
        <taxon>Citrobacter</taxon>
    </lineage>
</organism>
<evidence type="ECO:0000313" key="1">
    <source>
        <dbReference type="EMBL" id="SBW26155.1"/>
    </source>
</evidence>
<gene>
    <name evidence="1" type="ORF">BN4901_3008</name>
</gene>
<keyword evidence="2" id="KW-1185">Reference proteome</keyword>
<reference evidence="1 2" key="1">
    <citation type="submission" date="2016-04" db="EMBL/GenBank/DDBJ databases">
        <authorList>
            <person name="Mornico D."/>
        </authorList>
    </citation>
    <scope>NUCLEOTIDE SEQUENCE [LARGE SCALE GENOMIC DNA]</scope>
    <source>
        <strain evidence="1 2">A121</strain>
    </source>
</reference>